<name>A0ACC0ZYJ2_9ROSI</name>
<accession>A0ACC0ZYJ2</accession>
<keyword evidence="2" id="KW-1185">Reference proteome</keyword>
<sequence>MDMMASMEARVMCNEVNVVEVKEHLDVLGSKDGRYGRDGRNHGRVSPRCCREAPSFHGVPSGDVGLSQGITSSSGRAPIGSRGKQGRLGVLQEGGGKTGSSPMPHLPQGSKFQDLRTTNVQSEQERVNIATGYLEDHAIAWWQRKHAEIVQGTCIINTWELLKCEIKKQFYPSNVAYEARKKMRELKHTRPISRYVDEFSKLMLQVDNMNSEDLLFNFMEGLQPWAQRELQRRQVTNISTALIEANILVEFRKGESSKPKKDGKSDYGKVGEETETNHPIEKRETNRLTRRNGGRMARMNTSAGRTAIQCDAPTAIQLYLHPGGSSMLGSDSEQGRTKQPTLRNAN</sequence>
<dbReference type="EMBL" id="CM047909">
    <property type="protein sequence ID" value="KAJ0079632.1"/>
    <property type="molecule type" value="Genomic_DNA"/>
</dbReference>
<reference evidence="2" key="1">
    <citation type="journal article" date="2023" name="G3 (Bethesda)">
        <title>Genome assembly and association tests identify interacting loci associated with vigor, precocity, and sex in interspecific pistachio rootstocks.</title>
        <authorList>
            <person name="Palmer W."/>
            <person name="Jacygrad E."/>
            <person name="Sagayaradj S."/>
            <person name="Cavanaugh K."/>
            <person name="Han R."/>
            <person name="Bertier L."/>
            <person name="Beede B."/>
            <person name="Kafkas S."/>
            <person name="Golino D."/>
            <person name="Preece J."/>
            <person name="Michelmore R."/>
        </authorList>
    </citation>
    <scope>NUCLEOTIDE SEQUENCE [LARGE SCALE GENOMIC DNA]</scope>
</reference>
<comment type="caution">
    <text evidence="1">The sequence shown here is derived from an EMBL/GenBank/DDBJ whole genome shotgun (WGS) entry which is preliminary data.</text>
</comment>
<evidence type="ECO:0000313" key="2">
    <source>
        <dbReference type="Proteomes" id="UP001164250"/>
    </source>
</evidence>
<dbReference type="Proteomes" id="UP001164250">
    <property type="component" value="Chromosome 13"/>
</dbReference>
<organism evidence="1 2">
    <name type="scientific">Pistacia atlantica</name>
    <dbReference type="NCBI Taxonomy" id="434234"/>
    <lineage>
        <taxon>Eukaryota</taxon>
        <taxon>Viridiplantae</taxon>
        <taxon>Streptophyta</taxon>
        <taxon>Embryophyta</taxon>
        <taxon>Tracheophyta</taxon>
        <taxon>Spermatophyta</taxon>
        <taxon>Magnoliopsida</taxon>
        <taxon>eudicotyledons</taxon>
        <taxon>Gunneridae</taxon>
        <taxon>Pentapetalae</taxon>
        <taxon>rosids</taxon>
        <taxon>malvids</taxon>
        <taxon>Sapindales</taxon>
        <taxon>Anacardiaceae</taxon>
        <taxon>Pistacia</taxon>
    </lineage>
</organism>
<evidence type="ECO:0000313" key="1">
    <source>
        <dbReference type="EMBL" id="KAJ0079632.1"/>
    </source>
</evidence>
<proteinExistence type="predicted"/>
<gene>
    <name evidence="1" type="ORF">Patl1_22796</name>
</gene>
<protein>
    <submittedName>
        <fullName evidence="1">Uncharacterized protein</fullName>
    </submittedName>
</protein>